<protein>
    <submittedName>
        <fullName evidence="1">Uncharacterized protein</fullName>
    </submittedName>
</protein>
<sequence>MLRPTGPSALSLWKSQDALLEQWLG</sequence>
<evidence type="ECO:0000313" key="1">
    <source>
        <dbReference type="EMBL" id="JAI07800.1"/>
    </source>
</evidence>
<organism evidence="1">
    <name type="scientific">Anguilla anguilla</name>
    <name type="common">European freshwater eel</name>
    <name type="synonym">Muraena anguilla</name>
    <dbReference type="NCBI Taxonomy" id="7936"/>
    <lineage>
        <taxon>Eukaryota</taxon>
        <taxon>Metazoa</taxon>
        <taxon>Chordata</taxon>
        <taxon>Craniata</taxon>
        <taxon>Vertebrata</taxon>
        <taxon>Euteleostomi</taxon>
        <taxon>Actinopterygii</taxon>
        <taxon>Neopterygii</taxon>
        <taxon>Teleostei</taxon>
        <taxon>Anguilliformes</taxon>
        <taxon>Anguillidae</taxon>
        <taxon>Anguilla</taxon>
    </lineage>
</organism>
<reference evidence="1" key="1">
    <citation type="submission" date="2014-11" db="EMBL/GenBank/DDBJ databases">
        <authorList>
            <person name="Amaro Gonzalez C."/>
        </authorList>
    </citation>
    <scope>NUCLEOTIDE SEQUENCE</scope>
</reference>
<reference evidence="1" key="2">
    <citation type="journal article" date="2015" name="Fish Shellfish Immunol.">
        <title>Early steps in the European eel (Anguilla anguilla)-Vibrio vulnificus interaction in the gills: Role of the RtxA13 toxin.</title>
        <authorList>
            <person name="Callol A."/>
            <person name="Pajuelo D."/>
            <person name="Ebbesson L."/>
            <person name="Teles M."/>
            <person name="MacKenzie S."/>
            <person name="Amaro C."/>
        </authorList>
    </citation>
    <scope>NUCLEOTIDE SEQUENCE</scope>
</reference>
<dbReference type="AlphaFoldDB" id="A0A0E9XYS9"/>
<name>A0A0E9XYS9_ANGAN</name>
<accession>A0A0E9XYS9</accession>
<dbReference type="EMBL" id="GBXM01000778">
    <property type="protein sequence ID" value="JAI07800.1"/>
    <property type="molecule type" value="Transcribed_RNA"/>
</dbReference>
<proteinExistence type="predicted"/>